<dbReference type="InterPro" id="IPR011991">
    <property type="entry name" value="ArsR-like_HTH"/>
</dbReference>
<dbReference type="SUPFAM" id="SSF46785">
    <property type="entry name" value="Winged helix' DNA-binding domain"/>
    <property type="match status" value="1"/>
</dbReference>
<evidence type="ECO:0000256" key="3">
    <source>
        <dbReference type="ARBA" id="ARBA00023163"/>
    </source>
</evidence>
<proteinExistence type="predicted"/>
<dbReference type="AlphaFoldDB" id="A0A1L7CH66"/>
<dbReference type="PROSITE" id="PS50987">
    <property type="entry name" value="HTH_ARSR_2"/>
    <property type="match status" value="1"/>
</dbReference>
<dbReference type="InterPro" id="IPR036390">
    <property type="entry name" value="WH_DNA-bd_sf"/>
</dbReference>
<evidence type="ECO:0000259" key="4">
    <source>
        <dbReference type="PROSITE" id="PS50987"/>
    </source>
</evidence>
<dbReference type="SMART" id="SM00418">
    <property type="entry name" value="HTH_ARSR"/>
    <property type="match status" value="1"/>
</dbReference>
<evidence type="ECO:0000256" key="1">
    <source>
        <dbReference type="ARBA" id="ARBA00023015"/>
    </source>
</evidence>
<dbReference type="InterPro" id="IPR051081">
    <property type="entry name" value="HTH_MetalResp_TranReg"/>
</dbReference>
<sequence length="91" mass="10115">MYIQAAELIHALHSPLRLKIVHLLAEQDMCVHEIVEILGANQPLVSQHLKVLKDAGVVDAERQGREQLYTLTCPASLKIMRTALSATCSDR</sequence>
<evidence type="ECO:0000256" key="2">
    <source>
        <dbReference type="ARBA" id="ARBA00023125"/>
    </source>
</evidence>
<reference evidence="5 6" key="1">
    <citation type="submission" date="2014-08" db="EMBL/GenBank/DDBJ databases">
        <title>Complete genome sequence of Corynebacterium aquilae S-613T(T) (=DSM 44791(T)), isolated from the choana of a healthy golden eagle.</title>
        <authorList>
            <person name="Ruckert C."/>
            <person name="Albersmeier A."/>
            <person name="Winkler A."/>
            <person name="Kalinowski J."/>
        </authorList>
    </citation>
    <scope>NUCLEOTIDE SEQUENCE [LARGE SCALE GENOMIC DNA]</scope>
    <source>
        <strain evidence="5 6">S-613</strain>
    </source>
</reference>
<dbReference type="Pfam" id="PF01022">
    <property type="entry name" value="HTH_5"/>
    <property type="match status" value="1"/>
</dbReference>
<dbReference type="PRINTS" id="PR00778">
    <property type="entry name" value="HTHARSR"/>
</dbReference>
<dbReference type="EMBL" id="CP009245">
    <property type="protein sequence ID" value="APT85186.1"/>
    <property type="molecule type" value="Genomic_DNA"/>
</dbReference>
<dbReference type="GO" id="GO:0003677">
    <property type="term" value="F:DNA binding"/>
    <property type="evidence" value="ECO:0007669"/>
    <property type="project" value="UniProtKB-KW"/>
</dbReference>
<dbReference type="InterPro" id="IPR001845">
    <property type="entry name" value="HTH_ArsR_DNA-bd_dom"/>
</dbReference>
<evidence type="ECO:0000313" key="5">
    <source>
        <dbReference type="EMBL" id="APT85186.1"/>
    </source>
</evidence>
<dbReference type="InterPro" id="IPR036388">
    <property type="entry name" value="WH-like_DNA-bd_sf"/>
</dbReference>
<dbReference type="PANTHER" id="PTHR33154:SF18">
    <property type="entry name" value="ARSENICAL RESISTANCE OPERON REPRESSOR"/>
    <property type="match status" value="1"/>
</dbReference>
<dbReference type="GO" id="GO:0003700">
    <property type="term" value="F:DNA-binding transcription factor activity"/>
    <property type="evidence" value="ECO:0007669"/>
    <property type="project" value="InterPro"/>
</dbReference>
<dbReference type="KEGG" id="caqu:CAQU_09005"/>
<dbReference type="PANTHER" id="PTHR33154">
    <property type="entry name" value="TRANSCRIPTIONAL REGULATOR, ARSR FAMILY"/>
    <property type="match status" value="1"/>
</dbReference>
<keyword evidence="1" id="KW-0805">Transcription regulation</keyword>
<dbReference type="Proteomes" id="UP000185478">
    <property type="component" value="Chromosome"/>
</dbReference>
<keyword evidence="3" id="KW-0804">Transcription</keyword>
<keyword evidence="6" id="KW-1185">Reference proteome</keyword>
<dbReference type="NCBIfam" id="NF033788">
    <property type="entry name" value="HTH_metalloreg"/>
    <property type="match status" value="1"/>
</dbReference>
<accession>A0A1L7CH66</accession>
<keyword evidence="2" id="KW-0238">DNA-binding</keyword>
<protein>
    <recommendedName>
        <fullName evidence="4">HTH arsR-type domain-containing protein</fullName>
    </recommendedName>
</protein>
<evidence type="ECO:0000313" key="6">
    <source>
        <dbReference type="Proteomes" id="UP000185478"/>
    </source>
</evidence>
<name>A0A1L7CH66_9CORY</name>
<organism evidence="5 6">
    <name type="scientific">Corynebacterium aquilae DSM 44791</name>
    <dbReference type="NCBI Taxonomy" id="1431546"/>
    <lineage>
        <taxon>Bacteria</taxon>
        <taxon>Bacillati</taxon>
        <taxon>Actinomycetota</taxon>
        <taxon>Actinomycetes</taxon>
        <taxon>Mycobacteriales</taxon>
        <taxon>Corynebacteriaceae</taxon>
        <taxon>Corynebacterium</taxon>
    </lineage>
</organism>
<feature type="domain" description="HTH arsR-type" evidence="4">
    <location>
        <begin position="1"/>
        <end position="91"/>
    </location>
</feature>
<dbReference type="CDD" id="cd00090">
    <property type="entry name" value="HTH_ARSR"/>
    <property type="match status" value="1"/>
</dbReference>
<gene>
    <name evidence="5" type="ORF">CAQU_09005</name>
</gene>
<dbReference type="Gene3D" id="1.10.10.10">
    <property type="entry name" value="Winged helix-like DNA-binding domain superfamily/Winged helix DNA-binding domain"/>
    <property type="match status" value="1"/>
</dbReference>